<evidence type="ECO:0000313" key="3">
    <source>
        <dbReference type="Proteomes" id="UP000327157"/>
    </source>
</evidence>
<evidence type="ECO:0000256" key="1">
    <source>
        <dbReference type="SAM" id="MobiDB-lite"/>
    </source>
</evidence>
<reference evidence="2 3" key="1">
    <citation type="submission" date="2019-09" db="EMBL/GenBank/DDBJ databases">
        <authorList>
            <person name="Ou C."/>
        </authorList>
    </citation>
    <scope>NUCLEOTIDE SEQUENCE [LARGE SCALE GENOMIC DNA]</scope>
    <source>
        <strain evidence="2">S2</strain>
        <tissue evidence="2">Leaf</tissue>
    </source>
</reference>
<gene>
    <name evidence="2" type="ORF">D8674_022260</name>
</gene>
<dbReference type="Proteomes" id="UP000327157">
    <property type="component" value="Chromosome 3"/>
</dbReference>
<dbReference type="AlphaFoldDB" id="A0A5N5GPV6"/>
<feature type="compositionally biased region" description="Basic and acidic residues" evidence="1">
    <location>
        <begin position="18"/>
        <end position="27"/>
    </location>
</feature>
<dbReference type="EMBL" id="SMOL01000402">
    <property type="protein sequence ID" value="KAB2615672.1"/>
    <property type="molecule type" value="Genomic_DNA"/>
</dbReference>
<organism evidence="2 3">
    <name type="scientific">Pyrus ussuriensis x Pyrus communis</name>
    <dbReference type="NCBI Taxonomy" id="2448454"/>
    <lineage>
        <taxon>Eukaryota</taxon>
        <taxon>Viridiplantae</taxon>
        <taxon>Streptophyta</taxon>
        <taxon>Embryophyta</taxon>
        <taxon>Tracheophyta</taxon>
        <taxon>Spermatophyta</taxon>
        <taxon>Magnoliopsida</taxon>
        <taxon>eudicotyledons</taxon>
        <taxon>Gunneridae</taxon>
        <taxon>Pentapetalae</taxon>
        <taxon>rosids</taxon>
        <taxon>fabids</taxon>
        <taxon>Rosales</taxon>
        <taxon>Rosaceae</taxon>
        <taxon>Amygdaloideae</taxon>
        <taxon>Maleae</taxon>
        <taxon>Pyrus</taxon>
    </lineage>
</organism>
<comment type="caution">
    <text evidence="2">The sequence shown here is derived from an EMBL/GenBank/DDBJ whole genome shotgun (WGS) entry which is preliminary data.</text>
</comment>
<protein>
    <submittedName>
        <fullName evidence="2">Uncharacterized protein</fullName>
    </submittedName>
</protein>
<evidence type="ECO:0000313" key="2">
    <source>
        <dbReference type="EMBL" id="KAB2615672.1"/>
    </source>
</evidence>
<name>A0A5N5GPV6_9ROSA</name>
<accession>A0A5N5GPV6</accession>
<reference evidence="3" key="2">
    <citation type="submission" date="2019-10" db="EMBL/GenBank/DDBJ databases">
        <title>A de novo genome assembly of a pear dwarfing rootstock.</title>
        <authorList>
            <person name="Wang F."/>
            <person name="Wang J."/>
            <person name="Li S."/>
            <person name="Zhang Y."/>
            <person name="Fang M."/>
            <person name="Ma L."/>
            <person name="Zhao Y."/>
            <person name="Jiang S."/>
        </authorList>
    </citation>
    <scope>NUCLEOTIDE SEQUENCE [LARGE SCALE GENOMIC DNA]</scope>
</reference>
<feature type="compositionally biased region" description="Polar residues" evidence="1">
    <location>
        <begin position="1"/>
        <end position="13"/>
    </location>
</feature>
<feature type="region of interest" description="Disordered" evidence="1">
    <location>
        <begin position="1"/>
        <end position="27"/>
    </location>
</feature>
<keyword evidence="3" id="KW-1185">Reference proteome</keyword>
<proteinExistence type="predicted"/>
<sequence length="71" mass="7824">MSQKSSSLEQQDPYTDPKCGRNTDHGETETHGFALKRYASISLQLCGLGVFYTNSSRLILCAITCLHPCIS</sequence>
<reference evidence="2 3" key="3">
    <citation type="submission" date="2019-11" db="EMBL/GenBank/DDBJ databases">
        <title>A de novo genome assembly of a pear dwarfing rootstock.</title>
        <authorList>
            <person name="Wang F."/>
            <person name="Wang J."/>
            <person name="Li S."/>
            <person name="Zhang Y."/>
            <person name="Fang M."/>
            <person name="Ma L."/>
            <person name="Zhao Y."/>
            <person name="Jiang S."/>
        </authorList>
    </citation>
    <scope>NUCLEOTIDE SEQUENCE [LARGE SCALE GENOMIC DNA]</scope>
    <source>
        <strain evidence="2">S2</strain>
        <tissue evidence="2">Leaf</tissue>
    </source>
</reference>